<dbReference type="InParanoid" id="A0A409WVR6"/>
<keyword evidence="1" id="KW-0812">Transmembrane</keyword>
<keyword evidence="1" id="KW-1133">Transmembrane helix</keyword>
<evidence type="ECO:0000313" key="4">
    <source>
        <dbReference type="Proteomes" id="UP000283269"/>
    </source>
</evidence>
<dbReference type="AlphaFoldDB" id="A0A409WVR6"/>
<feature type="signal peptide" evidence="2">
    <location>
        <begin position="1"/>
        <end position="27"/>
    </location>
</feature>
<keyword evidence="4" id="KW-1185">Reference proteome</keyword>
<dbReference type="OrthoDB" id="2525787at2759"/>
<proteinExistence type="predicted"/>
<name>A0A409WVR6_PSICY</name>
<evidence type="ECO:0000313" key="3">
    <source>
        <dbReference type="EMBL" id="PPQ82608.1"/>
    </source>
</evidence>
<feature type="chain" id="PRO_5019078703" description="Copper transporter" evidence="2">
    <location>
        <begin position="28"/>
        <end position="191"/>
    </location>
</feature>
<gene>
    <name evidence="3" type="ORF">CVT25_007122</name>
</gene>
<evidence type="ECO:0000256" key="2">
    <source>
        <dbReference type="SAM" id="SignalP"/>
    </source>
</evidence>
<protein>
    <recommendedName>
        <fullName evidence="5">Copper transporter</fullName>
    </recommendedName>
</protein>
<dbReference type="Proteomes" id="UP000283269">
    <property type="component" value="Unassembled WGS sequence"/>
</dbReference>
<evidence type="ECO:0000256" key="1">
    <source>
        <dbReference type="SAM" id="Phobius"/>
    </source>
</evidence>
<organism evidence="3 4">
    <name type="scientific">Psilocybe cyanescens</name>
    <dbReference type="NCBI Taxonomy" id="93625"/>
    <lineage>
        <taxon>Eukaryota</taxon>
        <taxon>Fungi</taxon>
        <taxon>Dikarya</taxon>
        <taxon>Basidiomycota</taxon>
        <taxon>Agaricomycotina</taxon>
        <taxon>Agaricomycetes</taxon>
        <taxon>Agaricomycetidae</taxon>
        <taxon>Agaricales</taxon>
        <taxon>Agaricineae</taxon>
        <taxon>Strophariaceae</taxon>
        <taxon>Psilocybe</taxon>
    </lineage>
</organism>
<keyword evidence="1" id="KW-0472">Membrane</keyword>
<accession>A0A409WVR6</accession>
<feature type="transmembrane region" description="Helical" evidence="1">
    <location>
        <begin position="125"/>
        <end position="145"/>
    </location>
</feature>
<keyword evidence="2" id="KW-0732">Signal</keyword>
<sequence length="191" mass="20848">MLLWKYSPSRGMMFIQIFLFHAFIVHAISSDQDVVGQPPAGSGKGANETGNHLLCTPFGSCEPCPSDAMNEPFCQPFGNRRLMHCLNSTTESSSSPQQGSTNHAIPEIPAWESCGRIISKERADFYEFVACNVLFALVALGVLVFRERRLRLGRARMLAARIGIGGGAGLDPLNVSSSMFNSSLAIHFLIR</sequence>
<dbReference type="EMBL" id="NHYD01003120">
    <property type="protein sequence ID" value="PPQ82608.1"/>
    <property type="molecule type" value="Genomic_DNA"/>
</dbReference>
<evidence type="ECO:0008006" key="5">
    <source>
        <dbReference type="Google" id="ProtNLM"/>
    </source>
</evidence>
<comment type="caution">
    <text evidence="3">The sequence shown here is derived from an EMBL/GenBank/DDBJ whole genome shotgun (WGS) entry which is preliminary data.</text>
</comment>
<reference evidence="3 4" key="1">
    <citation type="journal article" date="2018" name="Evol. Lett.">
        <title>Horizontal gene cluster transfer increased hallucinogenic mushroom diversity.</title>
        <authorList>
            <person name="Reynolds H.T."/>
            <person name="Vijayakumar V."/>
            <person name="Gluck-Thaler E."/>
            <person name="Korotkin H.B."/>
            <person name="Matheny P.B."/>
            <person name="Slot J.C."/>
        </authorList>
    </citation>
    <scope>NUCLEOTIDE SEQUENCE [LARGE SCALE GENOMIC DNA]</scope>
    <source>
        <strain evidence="3 4">2631</strain>
    </source>
</reference>